<accession>A0A6N3T317</accession>
<keyword evidence="2" id="KW-0328">Glycosyltransferase</keyword>
<dbReference type="Proteomes" id="UP000032673">
    <property type="component" value="Unassembled WGS sequence"/>
</dbReference>
<dbReference type="InterPro" id="IPR029044">
    <property type="entry name" value="Nucleotide-diphossugar_trans"/>
</dbReference>
<gene>
    <name evidence="7" type="ORF">Abin_006_286</name>
    <name evidence="8" type="ORF">AIN02nite_02890</name>
</gene>
<reference evidence="7 9" key="1">
    <citation type="submission" date="2012-11" db="EMBL/GenBank/DDBJ databases">
        <title>Whole genome sequence of Acetobacter indonesiensis 5H-1.</title>
        <authorList>
            <person name="Azuma Y."/>
            <person name="Higashiura N."/>
            <person name="Hirakawa H."/>
            <person name="Matsushita K."/>
        </authorList>
    </citation>
    <scope>NUCLEOTIDE SEQUENCE [LARGE SCALE GENOMIC DNA]</scope>
    <source>
        <strain evidence="7 9">5H-1</strain>
    </source>
</reference>
<evidence type="ECO:0000256" key="1">
    <source>
        <dbReference type="ARBA" id="ARBA00004167"/>
    </source>
</evidence>
<dbReference type="AlphaFoldDB" id="A0A6N3T317"/>
<dbReference type="PANTHER" id="PTHR21461:SF69">
    <property type="entry name" value="GLYCOSYLTRANSFERASE FAMILY 92 PROTEIN"/>
    <property type="match status" value="1"/>
</dbReference>
<evidence type="ECO:0000256" key="4">
    <source>
        <dbReference type="ARBA" id="ARBA00022692"/>
    </source>
</evidence>
<name>A0A6N3T317_9PROT</name>
<proteinExistence type="predicted"/>
<evidence type="ECO:0000256" key="3">
    <source>
        <dbReference type="ARBA" id="ARBA00022679"/>
    </source>
</evidence>
<evidence type="ECO:0000256" key="5">
    <source>
        <dbReference type="ARBA" id="ARBA00022989"/>
    </source>
</evidence>
<keyword evidence="9" id="KW-1185">Reference proteome</keyword>
<evidence type="ECO:0000256" key="6">
    <source>
        <dbReference type="ARBA" id="ARBA00023136"/>
    </source>
</evidence>
<evidence type="ECO:0000256" key="2">
    <source>
        <dbReference type="ARBA" id="ARBA00022676"/>
    </source>
</evidence>
<keyword evidence="4" id="KW-0812">Transmembrane</keyword>
<reference evidence="8 10" key="2">
    <citation type="submission" date="2019-07" db="EMBL/GenBank/DDBJ databases">
        <title>Whole genome shotgun sequence of Acetobacter indonesiensis NBRC 16471.</title>
        <authorList>
            <person name="Hosoyama A."/>
            <person name="Uohara A."/>
            <person name="Ohji S."/>
            <person name="Ichikawa N."/>
        </authorList>
    </citation>
    <scope>NUCLEOTIDE SEQUENCE [LARGE SCALE GENOMIC DNA]</scope>
    <source>
        <strain evidence="8 10">NBRC 16471</strain>
    </source>
</reference>
<keyword evidence="3" id="KW-0808">Transferase</keyword>
<comment type="caution">
    <text evidence="8">The sequence shown here is derived from an EMBL/GenBank/DDBJ whole genome shotgun (WGS) entry which is preliminary data.</text>
</comment>
<comment type="subcellular location">
    <subcellularLocation>
        <location evidence="1">Membrane</location>
        <topology evidence="1">Single-pass membrane protein</topology>
    </subcellularLocation>
</comment>
<protein>
    <recommendedName>
        <fullName evidence="11">Glycosyl transferase family 2</fullName>
    </recommendedName>
</protein>
<evidence type="ECO:0000313" key="10">
    <source>
        <dbReference type="Proteomes" id="UP000321104"/>
    </source>
</evidence>
<dbReference type="EMBL" id="BJXQ01000001">
    <property type="protein sequence ID" value="GEN02264.1"/>
    <property type="molecule type" value="Genomic_DNA"/>
</dbReference>
<dbReference type="GO" id="GO:0016757">
    <property type="term" value="F:glycosyltransferase activity"/>
    <property type="evidence" value="ECO:0007669"/>
    <property type="project" value="UniProtKB-KW"/>
</dbReference>
<organism evidence="8 10">
    <name type="scientific">Acetobacter indonesiensis</name>
    <dbReference type="NCBI Taxonomy" id="104101"/>
    <lineage>
        <taxon>Bacteria</taxon>
        <taxon>Pseudomonadati</taxon>
        <taxon>Pseudomonadota</taxon>
        <taxon>Alphaproteobacteria</taxon>
        <taxon>Acetobacterales</taxon>
        <taxon>Acetobacteraceae</taxon>
        <taxon>Acetobacter</taxon>
    </lineage>
</organism>
<keyword evidence="6" id="KW-0472">Membrane</keyword>
<dbReference type="Gene3D" id="3.90.550.10">
    <property type="entry name" value="Spore Coat Polysaccharide Biosynthesis Protein SpsA, Chain A"/>
    <property type="match status" value="1"/>
</dbReference>
<keyword evidence="5" id="KW-1133">Transmembrane helix</keyword>
<sequence>MEKIAVCVVVKNEENRIKEWISYYLSMGFDTIFIYDNNSSDKTESIVKKIGNLFDVRYQKWDRNDFYYQMDAYNDCIKTQRENFRWIAFLDSDEFIVPYGEHCIKKFLSRYEEFSGVVINWAMFGSSGFISPPSGLVIENFVWRSNSQFYNAKHIKSIINPKMAEHCINAHFFKMNGKVVDVLKNEPVWEKEGIINGNPIYDICQINHYYTRSKNEWVSKIKRGYHDMDTSNFDDSKILEGFEYADRNEVFDVNIFYNIPRLKILMEYINNY</sequence>
<dbReference type="InterPro" id="IPR008166">
    <property type="entry name" value="Glyco_transf_92"/>
</dbReference>
<dbReference type="EMBL" id="BAMW01000006">
    <property type="protein sequence ID" value="GAN62296.1"/>
    <property type="molecule type" value="Genomic_DNA"/>
</dbReference>
<dbReference type="Pfam" id="PF01697">
    <property type="entry name" value="Glyco_transf_92"/>
    <property type="match status" value="1"/>
</dbReference>
<evidence type="ECO:0000313" key="7">
    <source>
        <dbReference type="EMBL" id="GAN62296.1"/>
    </source>
</evidence>
<evidence type="ECO:0008006" key="11">
    <source>
        <dbReference type="Google" id="ProtNLM"/>
    </source>
</evidence>
<dbReference type="PANTHER" id="PTHR21461">
    <property type="entry name" value="GLYCOSYLTRANSFERASE FAMILY 92 PROTEIN"/>
    <property type="match status" value="1"/>
</dbReference>
<dbReference type="GO" id="GO:0016020">
    <property type="term" value="C:membrane"/>
    <property type="evidence" value="ECO:0007669"/>
    <property type="project" value="UniProtKB-SubCell"/>
</dbReference>
<dbReference type="RefSeq" id="WP_048844780.1">
    <property type="nucleotide sequence ID" value="NZ_BAMW01000006.1"/>
</dbReference>
<evidence type="ECO:0000313" key="9">
    <source>
        <dbReference type="Proteomes" id="UP000032673"/>
    </source>
</evidence>
<dbReference type="SUPFAM" id="SSF53448">
    <property type="entry name" value="Nucleotide-diphospho-sugar transferases"/>
    <property type="match status" value="1"/>
</dbReference>
<dbReference type="GO" id="GO:0005737">
    <property type="term" value="C:cytoplasm"/>
    <property type="evidence" value="ECO:0007669"/>
    <property type="project" value="TreeGrafter"/>
</dbReference>
<evidence type="ECO:0000313" key="8">
    <source>
        <dbReference type="EMBL" id="GEN02264.1"/>
    </source>
</evidence>
<dbReference type="Proteomes" id="UP000321104">
    <property type="component" value="Unassembled WGS sequence"/>
</dbReference>